<dbReference type="GO" id="GO:0005634">
    <property type="term" value="C:nucleus"/>
    <property type="evidence" value="ECO:0007669"/>
    <property type="project" value="UniProtKB-SubCell"/>
</dbReference>
<protein>
    <recommendedName>
        <fullName evidence="8">DDE Tnp4 domain-containing protein</fullName>
    </recommendedName>
</protein>
<reference evidence="9" key="1">
    <citation type="submission" date="2016-05" db="EMBL/GenBank/DDBJ databases">
        <authorList>
            <person name="Lavstsen T."/>
            <person name="Jespersen J.S."/>
        </authorList>
    </citation>
    <scope>NUCLEOTIDE SEQUENCE</scope>
    <source>
        <tissue evidence="9">Brain</tissue>
    </source>
</reference>
<dbReference type="EMBL" id="HADZ01001844">
    <property type="protein sequence ID" value="SBP65785.1"/>
    <property type="molecule type" value="Transcribed_RNA"/>
</dbReference>
<evidence type="ECO:0000259" key="8">
    <source>
        <dbReference type="Pfam" id="PF13359"/>
    </source>
</evidence>
<keyword evidence="6" id="KW-0378">Hydrolase</keyword>
<feature type="domain" description="DDE Tnp4" evidence="8">
    <location>
        <begin position="211"/>
        <end position="371"/>
    </location>
</feature>
<evidence type="ECO:0000256" key="5">
    <source>
        <dbReference type="ARBA" id="ARBA00022723"/>
    </source>
</evidence>
<dbReference type="PANTHER" id="PTHR22930:SF85">
    <property type="entry name" value="GH03217P-RELATED"/>
    <property type="match status" value="1"/>
</dbReference>
<organism evidence="9">
    <name type="scientific">Nothobranchius kadleci</name>
    <name type="common">African annual killifish</name>
    <dbReference type="NCBI Taxonomy" id="1051664"/>
    <lineage>
        <taxon>Eukaryota</taxon>
        <taxon>Metazoa</taxon>
        <taxon>Chordata</taxon>
        <taxon>Craniata</taxon>
        <taxon>Vertebrata</taxon>
        <taxon>Euteleostomi</taxon>
        <taxon>Actinopterygii</taxon>
        <taxon>Neopterygii</taxon>
        <taxon>Teleostei</taxon>
        <taxon>Neoteleostei</taxon>
        <taxon>Acanthomorphata</taxon>
        <taxon>Ovalentaria</taxon>
        <taxon>Atherinomorphae</taxon>
        <taxon>Cyprinodontiformes</taxon>
        <taxon>Nothobranchiidae</taxon>
        <taxon>Nothobranchius</taxon>
    </lineage>
</organism>
<dbReference type="InterPro" id="IPR045249">
    <property type="entry name" value="HARBI1-like"/>
</dbReference>
<evidence type="ECO:0000256" key="1">
    <source>
        <dbReference type="ARBA" id="ARBA00001968"/>
    </source>
</evidence>
<dbReference type="AlphaFoldDB" id="A0A1A8BH19"/>
<dbReference type="Pfam" id="PF13359">
    <property type="entry name" value="DDE_Tnp_4"/>
    <property type="match status" value="1"/>
</dbReference>
<dbReference type="InterPro" id="IPR027806">
    <property type="entry name" value="HARBI1_dom"/>
</dbReference>
<keyword evidence="5" id="KW-0479">Metal-binding</keyword>
<dbReference type="GO" id="GO:0016787">
    <property type="term" value="F:hydrolase activity"/>
    <property type="evidence" value="ECO:0007669"/>
    <property type="project" value="UniProtKB-KW"/>
</dbReference>
<evidence type="ECO:0000256" key="4">
    <source>
        <dbReference type="ARBA" id="ARBA00022722"/>
    </source>
</evidence>
<evidence type="ECO:0000256" key="7">
    <source>
        <dbReference type="ARBA" id="ARBA00023242"/>
    </source>
</evidence>
<comment type="similarity">
    <text evidence="3">Belongs to the HARBI1 family.</text>
</comment>
<evidence type="ECO:0000256" key="2">
    <source>
        <dbReference type="ARBA" id="ARBA00004123"/>
    </source>
</evidence>
<comment type="subcellular location">
    <subcellularLocation>
        <location evidence="2">Nucleus</location>
    </subcellularLocation>
</comment>
<sequence length="433" mass="49719">MAEDTDNATALAQFICYVLYCSMVLHTRCAQSLVVMILSEGRRRREMIARNASNTVAAAVQFQLSRLPQVTRSCWMRVRSKDWWERVVMKEFSDPEWKESFRMTRSSFHKLCGFMEGVLSPQDETVRAPIPLEMRVAIVLYKLASCAEYRVVANQFGVHKSTVKKFVYAFCKGMVTSVVHHFIKVPTPEEALTIAHRFEQKFYIPQVFGCIDGTHIPIVPPSDRYQDFVNQKGWPSYVLQAVVDDLYQFWNINCKMPGRAHDANVLRQSALFSQAHRLPKEPRDIHGTAVDLFLLGQPAYPLTKWLMKGYTHSPHITAEQESFNVYLSCARTTVEIAFGRLKSRWQVLMKRSDFHHTFTPHVIATCCALHNFCESEEENVVPAWTAESERLGHQFPQPAVQVYSTAEDSEGVRARLALTEYMSANFPLRRPLL</sequence>
<keyword evidence="7" id="KW-0539">Nucleus</keyword>
<proteinExistence type="inferred from homology"/>
<evidence type="ECO:0000313" key="9">
    <source>
        <dbReference type="EMBL" id="SBP65785.1"/>
    </source>
</evidence>
<name>A0A1A8BH19_NOTKA</name>
<keyword evidence="4" id="KW-0540">Nuclease</keyword>
<gene>
    <name evidence="9" type="primary">Nfu_g_1_020532</name>
</gene>
<dbReference type="GO" id="GO:0004518">
    <property type="term" value="F:nuclease activity"/>
    <property type="evidence" value="ECO:0007669"/>
    <property type="project" value="UniProtKB-KW"/>
</dbReference>
<evidence type="ECO:0000256" key="6">
    <source>
        <dbReference type="ARBA" id="ARBA00022801"/>
    </source>
</evidence>
<dbReference type="PANTHER" id="PTHR22930">
    <property type="match status" value="1"/>
</dbReference>
<dbReference type="GO" id="GO:0046872">
    <property type="term" value="F:metal ion binding"/>
    <property type="evidence" value="ECO:0007669"/>
    <property type="project" value="UniProtKB-KW"/>
</dbReference>
<reference evidence="9" key="2">
    <citation type="submission" date="2016-06" db="EMBL/GenBank/DDBJ databases">
        <title>The genome of a short-lived fish provides insights into sex chromosome evolution and the genetic control of aging.</title>
        <authorList>
            <person name="Reichwald K."/>
            <person name="Felder M."/>
            <person name="Petzold A."/>
            <person name="Koch P."/>
            <person name="Groth M."/>
            <person name="Platzer M."/>
        </authorList>
    </citation>
    <scope>NUCLEOTIDE SEQUENCE</scope>
    <source>
        <tissue evidence="9">Brain</tissue>
    </source>
</reference>
<comment type="cofactor">
    <cofactor evidence="1">
        <name>a divalent metal cation</name>
        <dbReference type="ChEBI" id="CHEBI:60240"/>
    </cofactor>
</comment>
<accession>A0A1A8BH19</accession>
<evidence type="ECO:0000256" key="3">
    <source>
        <dbReference type="ARBA" id="ARBA00006958"/>
    </source>
</evidence>